<keyword evidence="2" id="KW-1185">Reference proteome</keyword>
<protein>
    <submittedName>
        <fullName evidence="1">Uncharacterized protein</fullName>
    </submittedName>
</protein>
<sequence>MADGIGGAVKRQLDKRVSFGHDITNATEACHILQSTMKTFPCVICKTRQRFILQEMAKCMVCKKWVCKSCSGTTSFDYICPVCLSD</sequence>
<organism evidence="1 2">
    <name type="scientific">Euphydryas editha</name>
    <name type="common">Edith's checkerspot</name>
    <dbReference type="NCBI Taxonomy" id="104508"/>
    <lineage>
        <taxon>Eukaryota</taxon>
        <taxon>Metazoa</taxon>
        <taxon>Ecdysozoa</taxon>
        <taxon>Arthropoda</taxon>
        <taxon>Hexapoda</taxon>
        <taxon>Insecta</taxon>
        <taxon>Pterygota</taxon>
        <taxon>Neoptera</taxon>
        <taxon>Endopterygota</taxon>
        <taxon>Lepidoptera</taxon>
        <taxon>Glossata</taxon>
        <taxon>Ditrysia</taxon>
        <taxon>Papilionoidea</taxon>
        <taxon>Nymphalidae</taxon>
        <taxon>Nymphalinae</taxon>
        <taxon>Euphydryas</taxon>
    </lineage>
</organism>
<gene>
    <name evidence="1" type="ORF">EEDITHA_LOCUS21543</name>
</gene>
<evidence type="ECO:0000313" key="2">
    <source>
        <dbReference type="Proteomes" id="UP001153954"/>
    </source>
</evidence>
<proteinExistence type="predicted"/>
<dbReference type="InterPro" id="IPR011011">
    <property type="entry name" value="Znf_FYVE_PHD"/>
</dbReference>
<dbReference type="EMBL" id="CAKOGL010000030">
    <property type="protein sequence ID" value="CAH2107515.1"/>
    <property type="molecule type" value="Genomic_DNA"/>
</dbReference>
<accession>A0AAU9VCJ7</accession>
<reference evidence="1" key="1">
    <citation type="submission" date="2022-03" db="EMBL/GenBank/DDBJ databases">
        <authorList>
            <person name="Tunstrom K."/>
        </authorList>
    </citation>
    <scope>NUCLEOTIDE SEQUENCE</scope>
</reference>
<comment type="caution">
    <text evidence="1">The sequence shown here is derived from an EMBL/GenBank/DDBJ whole genome shotgun (WGS) entry which is preliminary data.</text>
</comment>
<dbReference type="Proteomes" id="UP001153954">
    <property type="component" value="Unassembled WGS sequence"/>
</dbReference>
<dbReference type="AlphaFoldDB" id="A0AAU9VCJ7"/>
<dbReference type="Gene3D" id="3.30.40.10">
    <property type="entry name" value="Zinc/RING finger domain, C3HC4 (zinc finger)"/>
    <property type="match status" value="1"/>
</dbReference>
<name>A0AAU9VCJ7_EUPED</name>
<dbReference type="InterPro" id="IPR013083">
    <property type="entry name" value="Znf_RING/FYVE/PHD"/>
</dbReference>
<dbReference type="SUPFAM" id="SSF57903">
    <property type="entry name" value="FYVE/PHD zinc finger"/>
    <property type="match status" value="1"/>
</dbReference>
<evidence type="ECO:0000313" key="1">
    <source>
        <dbReference type="EMBL" id="CAH2107515.1"/>
    </source>
</evidence>